<dbReference type="SUPFAM" id="SSF53383">
    <property type="entry name" value="PLP-dependent transferases"/>
    <property type="match status" value="1"/>
</dbReference>
<keyword evidence="7" id="KW-0093">Biotin biosynthesis</keyword>
<evidence type="ECO:0000256" key="6">
    <source>
        <dbReference type="ARBA" id="ARBA00022679"/>
    </source>
</evidence>
<evidence type="ECO:0000256" key="1">
    <source>
        <dbReference type="ARBA" id="ARBA00001933"/>
    </source>
</evidence>
<dbReference type="EMBL" id="JADJIB010000005">
    <property type="protein sequence ID" value="MBK7274197.1"/>
    <property type="molecule type" value="Genomic_DNA"/>
</dbReference>
<evidence type="ECO:0000313" key="15">
    <source>
        <dbReference type="Proteomes" id="UP000726105"/>
    </source>
</evidence>
<dbReference type="InterPro" id="IPR004839">
    <property type="entry name" value="Aminotransferase_I/II_large"/>
</dbReference>
<dbReference type="GO" id="GO:0008710">
    <property type="term" value="F:8-amino-7-oxononanoate synthase activity"/>
    <property type="evidence" value="ECO:0007669"/>
    <property type="project" value="UniProtKB-EC"/>
</dbReference>
<evidence type="ECO:0000256" key="8">
    <source>
        <dbReference type="ARBA" id="ARBA00022898"/>
    </source>
</evidence>
<comment type="subunit">
    <text evidence="4">Homodimer.</text>
</comment>
<dbReference type="PROSITE" id="PS00599">
    <property type="entry name" value="AA_TRANSFER_CLASS_2"/>
    <property type="match status" value="1"/>
</dbReference>
<dbReference type="InterPro" id="IPR050087">
    <property type="entry name" value="AON_synthase_class-II"/>
</dbReference>
<dbReference type="InterPro" id="IPR015424">
    <property type="entry name" value="PyrdxlP-dep_Trfase"/>
</dbReference>
<evidence type="ECO:0000256" key="2">
    <source>
        <dbReference type="ARBA" id="ARBA00004746"/>
    </source>
</evidence>
<dbReference type="PANTHER" id="PTHR13693:SF100">
    <property type="entry name" value="8-AMINO-7-OXONONANOATE SYNTHASE"/>
    <property type="match status" value="1"/>
</dbReference>
<dbReference type="PANTHER" id="PTHR13693">
    <property type="entry name" value="CLASS II AMINOTRANSFERASE/8-AMINO-7-OXONONANOATE SYNTHASE"/>
    <property type="match status" value="1"/>
</dbReference>
<dbReference type="Gene3D" id="3.90.1150.10">
    <property type="entry name" value="Aspartate Aminotransferase, domain 1"/>
    <property type="match status" value="1"/>
</dbReference>
<evidence type="ECO:0000256" key="9">
    <source>
        <dbReference type="ARBA" id="ARBA00032610"/>
    </source>
</evidence>
<evidence type="ECO:0000256" key="4">
    <source>
        <dbReference type="ARBA" id="ARBA00011738"/>
    </source>
</evidence>
<evidence type="ECO:0000256" key="11">
    <source>
        <dbReference type="ARBA" id="ARBA00047715"/>
    </source>
</evidence>
<evidence type="ECO:0000256" key="10">
    <source>
        <dbReference type="ARBA" id="ARBA00033381"/>
    </source>
</evidence>
<dbReference type="Proteomes" id="UP000726105">
    <property type="component" value="Unassembled WGS sequence"/>
</dbReference>
<comment type="similarity">
    <text evidence="3">Belongs to the class-II pyridoxal-phosphate-dependent aminotransferase family. BioF subfamily.</text>
</comment>
<comment type="cofactor">
    <cofactor evidence="1 12">
        <name>pyridoxal 5'-phosphate</name>
        <dbReference type="ChEBI" id="CHEBI:597326"/>
    </cofactor>
</comment>
<comment type="caution">
    <text evidence="14">The sequence shown here is derived from an EMBL/GenBank/DDBJ whole genome shotgun (WGS) entry which is preliminary data.</text>
</comment>
<evidence type="ECO:0000259" key="13">
    <source>
        <dbReference type="Pfam" id="PF00155"/>
    </source>
</evidence>
<protein>
    <recommendedName>
        <fullName evidence="5">8-amino-7-oxononanoate synthase</fullName>
        <ecNumber evidence="5">2.3.1.47</ecNumber>
    </recommendedName>
    <alternativeName>
        <fullName evidence="9">7-keto-8-amino-pelargonic acid synthase</fullName>
    </alternativeName>
    <alternativeName>
        <fullName evidence="10">8-amino-7-ketopelargonate synthase</fullName>
    </alternativeName>
</protein>
<dbReference type="EC" id="2.3.1.47" evidence="5"/>
<keyword evidence="8 12" id="KW-0663">Pyridoxal phosphate</keyword>
<dbReference type="Pfam" id="PF00155">
    <property type="entry name" value="Aminotran_1_2"/>
    <property type="match status" value="1"/>
</dbReference>
<accession>A0A935MIH5</accession>
<dbReference type="InterPro" id="IPR015421">
    <property type="entry name" value="PyrdxlP-dep_Trfase_major"/>
</dbReference>
<dbReference type="InterPro" id="IPR015422">
    <property type="entry name" value="PyrdxlP-dep_Trfase_small"/>
</dbReference>
<keyword evidence="6" id="KW-0808">Transferase</keyword>
<name>A0A935MIH5_9MICO</name>
<dbReference type="GO" id="GO:0030170">
    <property type="term" value="F:pyridoxal phosphate binding"/>
    <property type="evidence" value="ECO:0007669"/>
    <property type="project" value="InterPro"/>
</dbReference>
<organism evidence="14 15">
    <name type="scientific">Candidatus Phosphoribacter hodrii</name>
    <dbReference type="NCBI Taxonomy" id="2953743"/>
    <lineage>
        <taxon>Bacteria</taxon>
        <taxon>Bacillati</taxon>
        <taxon>Actinomycetota</taxon>
        <taxon>Actinomycetes</taxon>
        <taxon>Micrococcales</taxon>
        <taxon>Dermatophilaceae</taxon>
        <taxon>Candidatus Phosphoribacter</taxon>
    </lineage>
</organism>
<comment type="pathway">
    <text evidence="2">Cofactor biosynthesis; biotin biosynthesis.</text>
</comment>
<evidence type="ECO:0000313" key="14">
    <source>
        <dbReference type="EMBL" id="MBK7274197.1"/>
    </source>
</evidence>
<gene>
    <name evidence="14" type="ORF">IPI13_13875</name>
</gene>
<comment type="catalytic activity">
    <reaction evidence="11">
        <text>6-carboxyhexanoyl-[ACP] + L-alanine + H(+) = (8S)-8-amino-7-oxononanoate + holo-[ACP] + CO2</text>
        <dbReference type="Rhea" id="RHEA:42288"/>
        <dbReference type="Rhea" id="RHEA-COMP:9685"/>
        <dbReference type="Rhea" id="RHEA-COMP:9955"/>
        <dbReference type="ChEBI" id="CHEBI:15378"/>
        <dbReference type="ChEBI" id="CHEBI:16526"/>
        <dbReference type="ChEBI" id="CHEBI:57972"/>
        <dbReference type="ChEBI" id="CHEBI:64479"/>
        <dbReference type="ChEBI" id="CHEBI:78846"/>
        <dbReference type="ChEBI" id="CHEBI:149468"/>
        <dbReference type="EC" id="2.3.1.47"/>
    </reaction>
</comment>
<feature type="domain" description="Aminotransferase class I/classII large" evidence="13">
    <location>
        <begin position="31"/>
        <end position="362"/>
    </location>
</feature>
<dbReference type="InterPro" id="IPR001917">
    <property type="entry name" value="Aminotrans_II_pyridoxalP_BS"/>
</dbReference>
<evidence type="ECO:0000256" key="12">
    <source>
        <dbReference type="RuleBase" id="RU003693"/>
    </source>
</evidence>
<evidence type="ECO:0000256" key="3">
    <source>
        <dbReference type="ARBA" id="ARBA00010008"/>
    </source>
</evidence>
<evidence type="ECO:0000256" key="7">
    <source>
        <dbReference type="ARBA" id="ARBA00022756"/>
    </source>
</evidence>
<sequence>MTDFLDWLAGAAATRAERGLVRSTAVSAPGLLDLAGNDYLGLRVHPRVIAGAVEAATAYGGGAGASRLVTGTLPLHGELEAALATLTGSPAGLVFSTGYAANLAVMTALADADTLVVSDAHVHASLVDGSRLSRAAVAIARHNDVAHVRELLGGRPQRRAVVVVESVYSVLGDAAPLADLVEVCRAHGAILVIDEAHALGVVGDRGQGMAAELGVTDHPDIVLTLTLSKSLGSQGGAVLAHPAVREHLVNTARSFIYDTGLAPAAVGAAMGALDVLAEQPELAKVCRDNAAALAEACGVEQPAGAVLSRAMAGPDEALAAVDRAREGGIRIGCFRPPSTPDGSSRIRLTAHADHADLGPALDVLREIVGG</sequence>
<dbReference type="GO" id="GO:0009102">
    <property type="term" value="P:biotin biosynthetic process"/>
    <property type="evidence" value="ECO:0007669"/>
    <property type="project" value="UniProtKB-KW"/>
</dbReference>
<proteinExistence type="inferred from homology"/>
<dbReference type="AlphaFoldDB" id="A0A935MIH5"/>
<dbReference type="Gene3D" id="3.40.640.10">
    <property type="entry name" value="Type I PLP-dependent aspartate aminotransferase-like (Major domain)"/>
    <property type="match status" value="1"/>
</dbReference>
<reference evidence="14 15" key="1">
    <citation type="submission" date="2020-10" db="EMBL/GenBank/DDBJ databases">
        <title>Connecting structure to function with the recovery of over 1000 high-quality activated sludge metagenome-assembled genomes encoding full-length rRNA genes using long-read sequencing.</title>
        <authorList>
            <person name="Singleton C.M."/>
            <person name="Petriglieri F."/>
            <person name="Kristensen J.M."/>
            <person name="Kirkegaard R.H."/>
            <person name="Michaelsen T.Y."/>
            <person name="Andersen M.H."/>
            <person name="Karst S.M."/>
            <person name="Dueholm M.S."/>
            <person name="Nielsen P.H."/>
            <person name="Albertsen M."/>
        </authorList>
    </citation>
    <scope>NUCLEOTIDE SEQUENCE [LARGE SCALE GENOMIC DNA]</scope>
    <source>
        <strain evidence="14">Ega_18-Q3-R5-49_MAXAC.001</strain>
    </source>
</reference>
<evidence type="ECO:0000256" key="5">
    <source>
        <dbReference type="ARBA" id="ARBA00013187"/>
    </source>
</evidence>